<evidence type="ECO:0000313" key="2">
    <source>
        <dbReference type="Proteomes" id="UP000551616"/>
    </source>
</evidence>
<sequence length="115" mass="13210">MDWLFAATDFPFSVTMVKLAVAFWSRLQWWKLRRLALLGLLDCGRIFLGEFVRFDLGIDGYYQGVCPVAGTCFVHYSREVFFFGYLRGFFWLTCDRLLGFLPSNDRAQGCPLGAA</sequence>
<protein>
    <submittedName>
        <fullName evidence="1">Uncharacterized protein</fullName>
    </submittedName>
</protein>
<accession>A0A7V9A680</accession>
<organism evidence="1 2">
    <name type="scientific">Bremerella alba</name>
    <dbReference type="NCBI Taxonomy" id="980252"/>
    <lineage>
        <taxon>Bacteria</taxon>
        <taxon>Pseudomonadati</taxon>
        <taxon>Planctomycetota</taxon>
        <taxon>Planctomycetia</taxon>
        <taxon>Pirellulales</taxon>
        <taxon>Pirellulaceae</taxon>
        <taxon>Bremerella</taxon>
    </lineage>
</organism>
<comment type="caution">
    <text evidence="1">The sequence shown here is derived from an EMBL/GenBank/DDBJ whole genome shotgun (WGS) entry which is preliminary data.</text>
</comment>
<evidence type="ECO:0000313" key="1">
    <source>
        <dbReference type="EMBL" id="MBA2114037.1"/>
    </source>
</evidence>
<reference evidence="1 2" key="1">
    <citation type="submission" date="2020-05" db="EMBL/GenBank/DDBJ databases">
        <title>Bremerella alba sp. nov., a novel planctomycete isolated from the surface of the macroalga Fucus spiralis.</title>
        <authorList>
            <person name="Godinho O."/>
            <person name="Botelho R."/>
            <person name="Albuquerque L."/>
            <person name="Wiegand S."/>
            <person name="Da Costa M.S."/>
            <person name="Lobo-Da-Cunha A."/>
            <person name="Jogler C."/>
            <person name="Lage O.M."/>
        </authorList>
    </citation>
    <scope>NUCLEOTIDE SEQUENCE [LARGE SCALE GENOMIC DNA]</scope>
    <source>
        <strain evidence="1 2">FF15</strain>
    </source>
</reference>
<dbReference type="AlphaFoldDB" id="A0A7V9A680"/>
<keyword evidence="2" id="KW-1185">Reference proteome</keyword>
<dbReference type="EMBL" id="JABRWO010000002">
    <property type="protein sequence ID" value="MBA2114037.1"/>
    <property type="molecule type" value="Genomic_DNA"/>
</dbReference>
<proteinExistence type="predicted"/>
<gene>
    <name evidence="1" type="ORF">HOV93_11910</name>
</gene>
<name>A0A7V9A680_9BACT</name>
<dbReference type="Proteomes" id="UP000551616">
    <property type="component" value="Unassembled WGS sequence"/>
</dbReference>